<organism evidence="1 2">
    <name type="scientific">Bacillus cytotoxicus</name>
    <dbReference type="NCBI Taxonomy" id="580165"/>
    <lineage>
        <taxon>Bacteria</taxon>
        <taxon>Bacillati</taxon>
        <taxon>Bacillota</taxon>
        <taxon>Bacilli</taxon>
        <taxon>Bacillales</taxon>
        <taxon>Bacillaceae</taxon>
        <taxon>Bacillus</taxon>
        <taxon>Bacillus cereus group</taxon>
    </lineage>
</organism>
<dbReference type="EMBL" id="FMIK01000051">
    <property type="protein sequence ID" value="SCM03633.1"/>
    <property type="molecule type" value="Genomic_DNA"/>
</dbReference>
<sequence>MKEEQKYAPFLWSFLDNKNAKWIEISV</sequence>
<name>A0AAX2CM10_9BACI</name>
<dbReference type="AlphaFoldDB" id="A0AAX2CM10"/>
<dbReference type="Proteomes" id="UP000242164">
    <property type="component" value="Unassembled WGS sequence"/>
</dbReference>
<accession>A0AAX2CM10</accession>
<comment type="caution">
    <text evidence="1">The sequence shown here is derived from an EMBL/GenBank/DDBJ whole genome shotgun (WGS) entry which is preliminary data.</text>
</comment>
<evidence type="ECO:0000313" key="2">
    <source>
        <dbReference type="Proteomes" id="UP000242164"/>
    </source>
</evidence>
<evidence type="ECO:0000313" key="1">
    <source>
        <dbReference type="EMBL" id="SCM03633.1"/>
    </source>
</evidence>
<gene>
    <name evidence="1" type="ORF">BCB44BAC_03857</name>
</gene>
<protein>
    <submittedName>
        <fullName evidence="1">Uncharacterized protein</fullName>
    </submittedName>
</protein>
<proteinExistence type="predicted"/>
<reference evidence="1 2" key="1">
    <citation type="submission" date="2016-08" db="EMBL/GenBank/DDBJ databases">
        <authorList>
            <person name="Loux V."/>
            <person name="Rue O."/>
        </authorList>
    </citation>
    <scope>NUCLEOTIDE SEQUENCE [LARGE SCALE GENOMIC DNA]</scope>
    <source>
        <strain evidence="1 2">AFSSA_08CEB44bac</strain>
    </source>
</reference>